<reference evidence="2" key="1">
    <citation type="submission" date="2023-10" db="EMBL/GenBank/DDBJ databases">
        <authorList>
            <person name="Chen Y."/>
            <person name="Shah S."/>
            <person name="Dougan E. K."/>
            <person name="Thang M."/>
            <person name="Chan C."/>
        </authorList>
    </citation>
    <scope>NUCLEOTIDE SEQUENCE [LARGE SCALE GENOMIC DNA]</scope>
</reference>
<gene>
    <name evidence="2" type="ORF">PCOR1329_LOCUS83909</name>
</gene>
<proteinExistence type="predicted"/>
<protein>
    <submittedName>
        <fullName evidence="2">Uncharacterized protein</fullName>
    </submittedName>
</protein>
<feature type="region of interest" description="Disordered" evidence="1">
    <location>
        <begin position="1"/>
        <end position="26"/>
    </location>
</feature>
<evidence type="ECO:0000313" key="2">
    <source>
        <dbReference type="EMBL" id="CAK0909526.1"/>
    </source>
</evidence>
<evidence type="ECO:0000256" key="1">
    <source>
        <dbReference type="SAM" id="MobiDB-lite"/>
    </source>
</evidence>
<organism evidence="2 3">
    <name type="scientific">Prorocentrum cordatum</name>
    <dbReference type="NCBI Taxonomy" id="2364126"/>
    <lineage>
        <taxon>Eukaryota</taxon>
        <taxon>Sar</taxon>
        <taxon>Alveolata</taxon>
        <taxon>Dinophyceae</taxon>
        <taxon>Prorocentrales</taxon>
        <taxon>Prorocentraceae</taxon>
        <taxon>Prorocentrum</taxon>
    </lineage>
</organism>
<dbReference type="Proteomes" id="UP001189429">
    <property type="component" value="Unassembled WGS sequence"/>
</dbReference>
<sequence length="166" mass="17479">MPAEGAGRPIDDDHEGDGDDEKLNKDKLPAVRADFLDRIWCSPRAREGGPAPIKAMHLVLLAMISSKMSRDLVDASFGHRLCQPSPIRGDVPRVVGEQDGPVTEIGTDVPRSVLAMGVCSPAPHPSIRSIGLLSRGAPGPIFAFLCLRSSAVLGGLRGVGPDAPMT</sequence>
<dbReference type="EMBL" id="CAUYUJ010022211">
    <property type="protein sequence ID" value="CAK0909526.1"/>
    <property type="molecule type" value="Genomic_DNA"/>
</dbReference>
<evidence type="ECO:0000313" key="3">
    <source>
        <dbReference type="Proteomes" id="UP001189429"/>
    </source>
</evidence>
<name>A0ABN9YAR6_9DINO</name>
<keyword evidence="3" id="KW-1185">Reference proteome</keyword>
<comment type="caution">
    <text evidence="2">The sequence shown here is derived from an EMBL/GenBank/DDBJ whole genome shotgun (WGS) entry which is preliminary data.</text>
</comment>
<accession>A0ABN9YAR6</accession>